<comment type="caution">
    <text evidence="3">The sequence shown here is derived from an EMBL/GenBank/DDBJ whole genome shotgun (WGS) entry which is preliminary data.</text>
</comment>
<dbReference type="InterPro" id="IPR041657">
    <property type="entry name" value="HTH_17"/>
</dbReference>
<proteinExistence type="predicted"/>
<evidence type="ECO:0000259" key="1">
    <source>
        <dbReference type="Pfam" id="PF01710"/>
    </source>
</evidence>
<feature type="domain" description="Helix-turn-helix" evidence="2">
    <location>
        <begin position="25"/>
        <end position="72"/>
    </location>
</feature>
<reference evidence="3 4" key="1">
    <citation type="submission" date="2022-06" db="EMBL/GenBank/DDBJ databases">
        <title>A taxonomic note on the genus Prevotella: Description of four novel genera and emended description of the genera Hallella and Xylanibacter.</title>
        <authorList>
            <person name="Hitch T.C.A."/>
        </authorList>
    </citation>
    <scope>NUCLEOTIDE SEQUENCE [LARGE SCALE GENOMIC DNA]</scope>
    <source>
        <strain evidence="3 4">DSM 100619</strain>
    </source>
</reference>
<name>A0ABT1BWI5_9BACT</name>
<dbReference type="Pfam" id="PF12728">
    <property type="entry name" value="HTH_17"/>
    <property type="match status" value="1"/>
</dbReference>
<keyword evidence="4" id="KW-1185">Reference proteome</keyword>
<feature type="domain" description="Transposase Synechocystis PCC 6803" evidence="1">
    <location>
        <begin position="153"/>
        <end position="242"/>
    </location>
</feature>
<evidence type="ECO:0000313" key="4">
    <source>
        <dbReference type="Proteomes" id="UP001204015"/>
    </source>
</evidence>
<evidence type="ECO:0000259" key="2">
    <source>
        <dbReference type="Pfam" id="PF12728"/>
    </source>
</evidence>
<dbReference type="Pfam" id="PF01710">
    <property type="entry name" value="HTH_Tnp_IS630"/>
    <property type="match status" value="1"/>
</dbReference>
<dbReference type="Proteomes" id="UP001204015">
    <property type="component" value="Unassembled WGS sequence"/>
</dbReference>
<evidence type="ECO:0000313" key="3">
    <source>
        <dbReference type="EMBL" id="MCO6025070.1"/>
    </source>
</evidence>
<accession>A0ABT1BWI5</accession>
<sequence>MEQYEYDEEVKDTNSQIQNIDGRPYLSPTEAGILLGISRATCYRYLQSQLIPALQILGHTIIRRSDVERLFDNAPQYRKRVNQLGRKPTSKHYTMRQIMERYNISKKMAMNRLAKFPITKFYQGRNVYYSKEDVEKYFANLLVNFSPFDYYTIDQIMKKFQMSHAAVLSFVMRHHIPRLTHGKERYYSKLHIDNLKGLNNGIENSNYYTKEEITKKYGLTKDQISYIFKRYDIPRIKVGSYIRISRIEFDKVLLEKKNGDFHIFVAKD</sequence>
<dbReference type="InterPro" id="IPR002622">
    <property type="entry name" value="Transposase_14"/>
</dbReference>
<organism evidence="3 4">
    <name type="scientific">Segatella cerevisiae</name>
    <dbReference type="NCBI Taxonomy" id="2053716"/>
    <lineage>
        <taxon>Bacteria</taxon>
        <taxon>Pseudomonadati</taxon>
        <taxon>Bacteroidota</taxon>
        <taxon>Bacteroidia</taxon>
        <taxon>Bacteroidales</taxon>
        <taxon>Prevotellaceae</taxon>
        <taxon>Segatella</taxon>
    </lineage>
</organism>
<gene>
    <name evidence="3" type="ORF">NG821_04315</name>
</gene>
<protein>
    <submittedName>
        <fullName evidence="3">Helix-turn-helix domain-containing protein</fullName>
    </submittedName>
</protein>
<dbReference type="RefSeq" id="WP_252760431.1">
    <property type="nucleotide sequence ID" value="NZ_JAMXLY010000010.1"/>
</dbReference>
<dbReference type="EMBL" id="JAMXLY010000010">
    <property type="protein sequence ID" value="MCO6025070.1"/>
    <property type="molecule type" value="Genomic_DNA"/>
</dbReference>